<comment type="caution">
    <text evidence="4">The sequence shown here is derived from an EMBL/GenBank/DDBJ whole genome shotgun (WGS) entry which is preliminary data.</text>
</comment>
<dbReference type="Pfam" id="PF24157">
    <property type="entry name" value="DUF7408"/>
    <property type="match status" value="1"/>
</dbReference>
<dbReference type="RefSeq" id="WP_109689571.1">
    <property type="nucleotide sequence ID" value="NZ_QGGL01000009.1"/>
</dbReference>
<keyword evidence="1" id="KW-1133">Transmembrane helix</keyword>
<dbReference type="SUPFAM" id="SSF52317">
    <property type="entry name" value="Class I glutamine amidotransferase-like"/>
    <property type="match status" value="1"/>
</dbReference>
<keyword evidence="5" id="KW-1185">Reference proteome</keyword>
<protein>
    <recommendedName>
        <fullName evidence="3">DUF7408 domain-containing protein</fullName>
    </recommendedName>
</protein>
<accession>A0A316D9D2</accession>
<evidence type="ECO:0000256" key="1">
    <source>
        <dbReference type="SAM" id="Phobius"/>
    </source>
</evidence>
<dbReference type="Proteomes" id="UP000245634">
    <property type="component" value="Unassembled WGS sequence"/>
</dbReference>
<feature type="transmembrane region" description="Helical" evidence="1">
    <location>
        <begin position="393"/>
        <end position="413"/>
    </location>
</feature>
<dbReference type="AlphaFoldDB" id="A0A316D9D2"/>
<dbReference type="InterPro" id="IPR055831">
    <property type="entry name" value="DUF7408"/>
</dbReference>
<gene>
    <name evidence="4" type="ORF">C7459_109200</name>
</gene>
<feature type="transmembrane region" description="Helical" evidence="1">
    <location>
        <begin position="368"/>
        <end position="386"/>
    </location>
</feature>
<dbReference type="Gene3D" id="3.40.50.880">
    <property type="match status" value="1"/>
</dbReference>
<keyword evidence="1" id="KW-0472">Membrane</keyword>
<reference evidence="4 5" key="1">
    <citation type="submission" date="2018-05" db="EMBL/GenBank/DDBJ databases">
        <title>Genomic Encyclopedia of Type Strains, Phase IV (KMG-IV): sequencing the most valuable type-strain genomes for metagenomic binning, comparative biology and taxonomic classification.</title>
        <authorList>
            <person name="Goeker M."/>
        </authorList>
    </citation>
    <scope>NUCLEOTIDE SEQUENCE [LARGE SCALE GENOMIC DNA]</scope>
    <source>
        <strain evidence="4 5">DSM 18773</strain>
    </source>
</reference>
<dbReference type="EMBL" id="QGGL01000009">
    <property type="protein sequence ID" value="PWK12838.1"/>
    <property type="molecule type" value="Genomic_DNA"/>
</dbReference>
<feature type="domain" description="DUF7408" evidence="3">
    <location>
        <begin position="186"/>
        <end position="312"/>
    </location>
</feature>
<sequence>MKKQKTWCRTGALLAAALLSTALWVPGVSAAGEIKMSSAVGWDGTFKLSAPTFVQVTVENQGADVNGKLVVTPDNPNNGGNSIAGSFEKDVVVPKGSTKTFRIEVPGGLFIQAVKIKLLDEKGQELEYVRPTQVAIQEGILLGGITEKKDDLNVFSLVNAPAVGNKINLRWMKNADLPDRVDLLQGLDVLAINHAPQEKLTDEQVQTIRQWVERGGTLLLSGGPNYQGGAGLFQDLSPVQVNGTGKATDLSDLHRYTGSKPSVTELNVSNGTLVQGAQVLVQAGAQPLIAVRDVGAGHVYYAAYDLSEEPFASWRGNKDLWANVWRDANFPAGSFSAQSNGGFSDPTMLLVNSSQLFRDLIPAIKTSVLVFIGYVVLVGPLMYVVLRRTNRREWGWAMIPATALLFTGGILLFDNGPRTSSTRAQTTAVINLKTDQIAEIAAGSSYLVTSGGNYSVEFKSDAFVYPTGLNYGSSGNTEARTVLGDDKPRIHYENVEYWSMRSSYLQGKLSDQGRVQSDLKIDKSGHLIGKLVNNTKFDMEVVHLLIGNQPYKVEDLKAGSTQPIDLAINSSPAVVQPTDFGSQMFPYGIGSTNQENEQYRNLVNYATSPALIGTAQVQLLGFTNAPLHLYKIDGETVENDTALSLVRQDLPIAYEAGGTTLPAGMIRPQILTQEGQVYAAPEGIRMSIGSVVMQYNLKKIPGFAVEKVTTNLDSAAYAMFDKQLYNFKTGEWVLVAKENTPAIGGDLVAQFVSPEGDLRVKFSSTSPQDQYLPYPSVGLEGKVSQ</sequence>
<evidence type="ECO:0000313" key="5">
    <source>
        <dbReference type="Proteomes" id="UP000245634"/>
    </source>
</evidence>
<feature type="chain" id="PRO_5038698560" description="DUF7408 domain-containing protein" evidence="2">
    <location>
        <begin position="31"/>
        <end position="785"/>
    </location>
</feature>
<proteinExistence type="predicted"/>
<name>A0A316D9D2_9BACL</name>
<dbReference type="OrthoDB" id="137965at2"/>
<feature type="signal peptide" evidence="2">
    <location>
        <begin position="1"/>
        <end position="30"/>
    </location>
</feature>
<dbReference type="InterPro" id="IPR029062">
    <property type="entry name" value="Class_I_gatase-like"/>
</dbReference>
<evidence type="ECO:0000313" key="4">
    <source>
        <dbReference type="EMBL" id="PWK12838.1"/>
    </source>
</evidence>
<keyword evidence="2" id="KW-0732">Signal</keyword>
<evidence type="ECO:0000256" key="2">
    <source>
        <dbReference type="SAM" id="SignalP"/>
    </source>
</evidence>
<keyword evidence="1" id="KW-0812">Transmembrane</keyword>
<organism evidence="4 5">
    <name type="scientific">Tumebacillus permanentifrigoris</name>
    <dbReference type="NCBI Taxonomy" id="378543"/>
    <lineage>
        <taxon>Bacteria</taxon>
        <taxon>Bacillati</taxon>
        <taxon>Bacillota</taxon>
        <taxon>Bacilli</taxon>
        <taxon>Bacillales</taxon>
        <taxon>Alicyclobacillaceae</taxon>
        <taxon>Tumebacillus</taxon>
    </lineage>
</organism>
<evidence type="ECO:0000259" key="3">
    <source>
        <dbReference type="Pfam" id="PF24157"/>
    </source>
</evidence>